<feature type="transmembrane region" description="Helical" evidence="1">
    <location>
        <begin position="121"/>
        <end position="146"/>
    </location>
</feature>
<keyword evidence="2" id="KW-0732">Signal</keyword>
<feature type="chain" id="PRO_5038861927" evidence="2">
    <location>
        <begin position="31"/>
        <end position="149"/>
    </location>
</feature>
<evidence type="ECO:0000313" key="3">
    <source>
        <dbReference type="EMBL" id="RKO61648.1"/>
    </source>
</evidence>
<keyword evidence="1" id="KW-0472">Membrane</keyword>
<keyword evidence="1" id="KW-0812">Transmembrane</keyword>
<dbReference type="RefSeq" id="WP_120668946.1">
    <property type="nucleotide sequence ID" value="NZ_AZRV01000035.1"/>
</dbReference>
<keyword evidence="1" id="KW-1133">Transmembrane helix</keyword>
<organism evidence="3 4">
    <name type="scientific">Caldibacillus debilis GB1</name>
    <dbReference type="NCBI Taxonomy" id="1339248"/>
    <lineage>
        <taxon>Bacteria</taxon>
        <taxon>Bacillati</taxon>
        <taxon>Bacillota</taxon>
        <taxon>Bacilli</taxon>
        <taxon>Bacillales</taxon>
        <taxon>Bacillaceae</taxon>
        <taxon>Caldibacillus</taxon>
    </lineage>
</organism>
<keyword evidence="4" id="KW-1185">Reference proteome</keyword>
<accession>A0A420VE23</accession>
<dbReference type="AlphaFoldDB" id="A0A420VE23"/>
<feature type="transmembrane region" description="Helical" evidence="1">
    <location>
        <begin position="84"/>
        <end position="109"/>
    </location>
</feature>
<evidence type="ECO:0000256" key="1">
    <source>
        <dbReference type="SAM" id="Phobius"/>
    </source>
</evidence>
<evidence type="ECO:0000313" key="4">
    <source>
        <dbReference type="Proteomes" id="UP000286235"/>
    </source>
</evidence>
<name>A0A420VE23_9BACI</name>
<feature type="signal peptide" evidence="2">
    <location>
        <begin position="1"/>
        <end position="30"/>
    </location>
</feature>
<gene>
    <name evidence="3" type="ORF">Cdeb_01119</name>
</gene>
<evidence type="ECO:0000256" key="2">
    <source>
        <dbReference type="SAM" id="SignalP"/>
    </source>
</evidence>
<protein>
    <submittedName>
        <fullName evidence="3">Uncharacterized protein</fullName>
    </submittedName>
</protein>
<proteinExistence type="predicted"/>
<sequence length="149" mass="15240" precursor="true">MVLAKPTSLGKFSLGLLSALALGMNFAAVASPVEVHAADNERKDTGISGADVTVGADGTVTYKGDLATGSDGSAWTKLIAKYRFFIAGVSGVAAVSMILFFIINFMRLGSTSANPAERSRVIMGLVFSGLAAAGLGAVTFIVGIFFNAL</sequence>
<dbReference type="EMBL" id="AZRV01000035">
    <property type="protein sequence ID" value="RKO61648.1"/>
    <property type="molecule type" value="Genomic_DNA"/>
</dbReference>
<dbReference type="Proteomes" id="UP000286235">
    <property type="component" value="Unassembled WGS sequence"/>
</dbReference>
<comment type="caution">
    <text evidence="3">The sequence shown here is derived from an EMBL/GenBank/DDBJ whole genome shotgun (WGS) entry which is preliminary data.</text>
</comment>
<reference evidence="3 4" key="1">
    <citation type="submission" date="2013-12" db="EMBL/GenBank/DDBJ databases">
        <title>Genome and proteome characterization of Caldibacillus debilis GB1 derived from a cellulolytic aero-tolerant co-culture.</title>
        <authorList>
            <person name="Wushke S.T."/>
            <person name="Zhang X."/>
            <person name="Fristensky B."/>
            <person name="Wilkins J.A."/>
            <person name="Levin D.B."/>
            <person name="Sparling R."/>
        </authorList>
    </citation>
    <scope>NUCLEOTIDE SEQUENCE [LARGE SCALE GENOMIC DNA]</scope>
    <source>
        <strain evidence="3 4">GB1</strain>
    </source>
</reference>